<proteinExistence type="predicted"/>
<comment type="subcellular location">
    <subcellularLocation>
        <location evidence="1">Cell outer membrane</location>
    </subcellularLocation>
</comment>
<feature type="domain" description="OmpA-like" evidence="6">
    <location>
        <begin position="99"/>
        <end position="207"/>
    </location>
</feature>
<dbReference type="Gene3D" id="3.30.1330.60">
    <property type="entry name" value="OmpA-like domain"/>
    <property type="match status" value="1"/>
</dbReference>
<evidence type="ECO:0000313" key="8">
    <source>
        <dbReference type="Proteomes" id="UP000229278"/>
    </source>
</evidence>
<organism evidence="7 8">
    <name type="scientific">Candidatus Contendibacter odensensis</name>
    <dbReference type="NCBI Taxonomy" id="1400860"/>
    <lineage>
        <taxon>Bacteria</taxon>
        <taxon>Pseudomonadati</taxon>
        <taxon>Pseudomonadota</taxon>
        <taxon>Gammaproteobacteria</taxon>
        <taxon>Candidatus Competibacteraceae</taxon>
        <taxon>Candidatus Contendibacter</taxon>
    </lineage>
</organism>
<sequence>MYHFFRSMIAVTLLALLASCASTGENTGQDQVQPDTTIQSGIPLTEGQETYSYAYDQSPTSYETYDTGTGNVYPGLPADPAQSGQTTDYGQNTTGINDTGASMVSADRIVYFEFDSTNILPESRAVIEKQASYLASNPNIITQLEGHTDASGSREYNIALGERRANAVREYMLARGVPQQQIRVVSFGEERLTGGQAAMDRRVEILY</sequence>
<dbReference type="CDD" id="cd07185">
    <property type="entry name" value="OmpA_C-like"/>
    <property type="match status" value="1"/>
</dbReference>
<evidence type="ECO:0000256" key="5">
    <source>
        <dbReference type="SAM" id="SignalP"/>
    </source>
</evidence>
<dbReference type="PROSITE" id="PS51123">
    <property type="entry name" value="OMPA_2"/>
    <property type="match status" value="1"/>
</dbReference>
<name>A0A2G6PEY5_9GAMM</name>
<keyword evidence="7" id="KW-0449">Lipoprotein</keyword>
<dbReference type="AlphaFoldDB" id="A0A2G6PEY5"/>
<evidence type="ECO:0000256" key="4">
    <source>
        <dbReference type="PROSITE-ProRule" id="PRU00473"/>
    </source>
</evidence>
<keyword evidence="5" id="KW-0732">Signal</keyword>
<dbReference type="EMBL" id="PDTV01000007">
    <property type="protein sequence ID" value="PIE83118.1"/>
    <property type="molecule type" value="Genomic_DNA"/>
</dbReference>
<dbReference type="InterPro" id="IPR006690">
    <property type="entry name" value="OMPA-like_CS"/>
</dbReference>
<evidence type="ECO:0000256" key="2">
    <source>
        <dbReference type="ARBA" id="ARBA00023136"/>
    </source>
</evidence>
<evidence type="ECO:0000256" key="3">
    <source>
        <dbReference type="ARBA" id="ARBA00023237"/>
    </source>
</evidence>
<dbReference type="SUPFAM" id="SSF103088">
    <property type="entry name" value="OmpA-like"/>
    <property type="match status" value="1"/>
</dbReference>
<dbReference type="PRINTS" id="PR01021">
    <property type="entry name" value="OMPADOMAIN"/>
</dbReference>
<gene>
    <name evidence="7" type="ORF">CSA09_03370</name>
</gene>
<keyword evidence="2 4" id="KW-0472">Membrane</keyword>
<dbReference type="InterPro" id="IPR050330">
    <property type="entry name" value="Bact_OuterMem_StrucFunc"/>
</dbReference>
<dbReference type="InterPro" id="IPR006665">
    <property type="entry name" value="OmpA-like"/>
</dbReference>
<dbReference type="InterPro" id="IPR036737">
    <property type="entry name" value="OmpA-like_sf"/>
</dbReference>
<dbReference type="PANTHER" id="PTHR30329:SF21">
    <property type="entry name" value="LIPOPROTEIN YIAD-RELATED"/>
    <property type="match status" value="1"/>
</dbReference>
<protein>
    <submittedName>
        <fullName evidence="7">Peptidoglycan-associated lipoprotein</fullName>
    </submittedName>
</protein>
<feature type="chain" id="PRO_5013653991" evidence="5">
    <location>
        <begin position="24"/>
        <end position="207"/>
    </location>
</feature>
<reference evidence="7 8" key="1">
    <citation type="submission" date="2017-10" db="EMBL/GenBank/DDBJ databases">
        <title>Novel microbial diversity and functional potential in the marine mammal oral microbiome.</title>
        <authorList>
            <person name="Dudek N.K."/>
            <person name="Sun C.L."/>
            <person name="Burstein D."/>
            <person name="Kantor R.S."/>
            <person name="Aliaga Goltsman D.S."/>
            <person name="Bik E.M."/>
            <person name="Thomas B.C."/>
            <person name="Banfield J.F."/>
            <person name="Relman D.A."/>
        </authorList>
    </citation>
    <scope>NUCLEOTIDE SEQUENCE [LARGE SCALE GENOMIC DNA]</scope>
    <source>
        <strain evidence="7">DOLJORAL78_50_517</strain>
    </source>
</reference>
<dbReference type="PROSITE" id="PS01068">
    <property type="entry name" value="OMPA_1"/>
    <property type="match status" value="1"/>
</dbReference>
<evidence type="ECO:0000313" key="7">
    <source>
        <dbReference type="EMBL" id="PIE83118.1"/>
    </source>
</evidence>
<comment type="caution">
    <text evidence="7">The sequence shown here is derived from an EMBL/GenBank/DDBJ whole genome shotgun (WGS) entry which is preliminary data.</text>
</comment>
<evidence type="ECO:0000259" key="6">
    <source>
        <dbReference type="PROSITE" id="PS51123"/>
    </source>
</evidence>
<dbReference type="GO" id="GO:0009279">
    <property type="term" value="C:cell outer membrane"/>
    <property type="evidence" value="ECO:0007669"/>
    <property type="project" value="UniProtKB-SubCell"/>
</dbReference>
<dbReference type="InterPro" id="IPR006664">
    <property type="entry name" value="OMP_bac"/>
</dbReference>
<feature type="signal peptide" evidence="5">
    <location>
        <begin position="1"/>
        <end position="23"/>
    </location>
</feature>
<keyword evidence="3" id="KW-0998">Cell outer membrane</keyword>
<accession>A0A2G6PEY5</accession>
<dbReference type="Proteomes" id="UP000229278">
    <property type="component" value="Unassembled WGS sequence"/>
</dbReference>
<evidence type="ECO:0000256" key="1">
    <source>
        <dbReference type="ARBA" id="ARBA00004442"/>
    </source>
</evidence>
<dbReference type="PANTHER" id="PTHR30329">
    <property type="entry name" value="STATOR ELEMENT OF FLAGELLAR MOTOR COMPLEX"/>
    <property type="match status" value="1"/>
</dbReference>
<dbReference type="PROSITE" id="PS51257">
    <property type="entry name" value="PROKAR_LIPOPROTEIN"/>
    <property type="match status" value="1"/>
</dbReference>
<dbReference type="Pfam" id="PF00691">
    <property type="entry name" value="OmpA"/>
    <property type="match status" value="1"/>
</dbReference>